<keyword evidence="9" id="KW-0999">Mitochondrion inner membrane</keyword>
<keyword evidence="6" id="KW-0679">Respiratory chain</keyword>
<evidence type="ECO:0000256" key="4">
    <source>
        <dbReference type="ARBA" id="ARBA00022448"/>
    </source>
</evidence>
<keyword evidence="12 16" id="KW-0408">Iron</keyword>
<evidence type="ECO:0000313" key="18">
    <source>
        <dbReference type="EMBL" id="PJF18598.1"/>
    </source>
</evidence>
<evidence type="ECO:0000256" key="15">
    <source>
        <dbReference type="ARBA" id="ARBA00029351"/>
    </source>
</evidence>
<dbReference type="SUPFAM" id="SSF46626">
    <property type="entry name" value="Cytochrome c"/>
    <property type="match status" value="1"/>
</dbReference>
<dbReference type="GO" id="GO:0020037">
    <property type="term" value="F:heme binding"/>
    <property type="evidence" value="ECO:0007669"/>
    <property type="project" value="InterPro"/>
</dbReference>
<evidence type="ECO:0000256" key="6">
    <source>
        <dbReference type="ARBA" id="ARBA00022660"/>
    </source>
</evidence>
<dbReference type="InterPro" id="IPR021157">
    <property type="entry name" value="Cyt_c1_TM_anchor_C"/>
</dbReference>
<evidence type="ECO:0000256" key="10">
    <source>
        <dbReference type="ARBA" id="ARBA00022982"/>
    </source>
</evidence>
<feature type="binding site" description="covalent" evidence="16">
    <location>
        <position position="66"/>
    </location>
    <ligand>
        <name>heme c</name>
        <dbReference type="ChEBI" id="CHEBI:61717"/>
    </ligand>
</feature>
<dbReference type="InterPro" id="IPR009056">
    <property type="entry name" value="Cyt_c-like_dom"/>
</dbReference>
<comment type="catalytic activity">
    <reaction evidence="15">
        <text>a quinol + 2 Fe(III)-[cytochrome c](out) = a quinone + 2 Fe(II)-[cytochrome c](out) + 2 H(+)(out)</text>
        <dbReference type="Rhea" id="RHEA:11484"/>
        <dbReference type="Rhea" id="RHEA-COMP:10350"/>
        <dbReference type="Rhea" id="RHEA-COMP:14399"/>
        <dbReference type="ChEBI" id="CHEBI:15378"/>
        <dbReference type="ChEBI" id="CHEBI:24646"/>
        <dbReference type="ChEBI" id="CHEBI:29033"/>
        <dbReference type="ChEBI" id="CHEBI:29034"/>
        <dbReference type="ChEBI" id="CHEBI:132124"/>
        <dbReference type="EC" id="7.1.1.8"/>
    </reaction>
</comment>
<evidence type="ECO:0000256" key="8">
    <source>
        <dbReference type="ARBA" id="ARBA00022723"/>
    </source>
</evidence>
<sequence>MRQVAHLVGIASGAVAGFTSFDFLCRFPTRVLAEENVEPPKPTLQPILTVSIRRGYQVYKEVCAACHSLKLAYRNLVGVSHTLAEAKAEAAEIEVEDGPDDTGAMFTRPGKLTDRFPNPYPNEEAARAANAGALPPDLTLMTKARPDGQNYVFSLITGYCDPPEGIEMRGNLHYNKYFPGGAIAMARNLYDGIVEYDDGTPATTSQMAKDVTTFLSWAAEPEMEERKLLGLKGLLLTASLVGLSWYWKRYKWSLLKTSQFVYRRPK</sequence>
<reference evidence="18 19" key="1">
    <citation type="submission" date="2016-10" db="EMBL/GenBank/DDBJ databases">
        <title>The genome of Paramicrosporidium saccamoebae is the missing link in understanding Cryptomycota and Microsporidia evolution.</title>
        <authorList>
            <person name="Quandt C.A."/>
            <person name="Beaudet D."/>
            <person name="Corsaro D."/>
            <person name="Michel R."/>
            <person name="Corradi N."/>
            <person name="James T."/>
        </authorList>
    </citation>
    <scope>NUCLEOTIDE SEQUENCE [LARGE SCALE GENOMIC DNA]</scope>
    <source>
        <strain evidence="18 19">KSL3</strain>
    </source>
</reference>
<evidence type="ECO:0000256" key="7">
    <source>
        <dbReference type="ARBA" id="ARBA00022692"/>
    </source>
</evidence>
<feature type="binding site" description="covalent" evidence="16">
    <location>
        <position position="63"/>
    </location>
    <ligand>
        <name>heme c</name>
        <dbReference type="ChEBI" id="CHEBI:61717"/>
    </ligand>
</feature>
<proteinExistence type="inferred from homology"/>
<keyword evidence="7" id="KW-0812">Transmembrane</keyword>
<evidence type="ECO:0000313" key="19">
    <source>
        <dbReference type="Proteomes" id="UP000240830"/>
    </source>
</evidence>
<keyword evidence="10" id="KW-0249">Electron transport</keyword>
<gene>
    <name evidence="18" type="ORF">PSACC_01590</name>
</gene>
<evidence type="ECO:0000256" key="16">
    <source>
        <dbReference type="PIRSR" id="PIRSR602326-1"/>
    </source>
</evidence>
<dbReference type="GO" id="GO:0045275">
    <property type="term" value="C:respiratory chain complex III"/>
    <property type="evidence" value="ECO:0007669"/>
    <property type="project" value="EnsemblFungi"/>
</dbReference>
<feature type="binding site" description="covalent" evidence="16">
    <location>
        <position position="185"/>
    </location>
    <ligand>
        <name>heme c</name>
        <dbReference type="ChEBI" id="CHEBI:61717"/>
    </ligand>
</feature>
<evidence type="ECO:0000256" key="14">
    <source>
        <dbReference type="ARBA" id="ARBA00023136"/>
    </source>
</evidence>
<dbReference type="SUPFAM" id="SSF81496">
    <property type="entry name" value="Cytochrome c1 subunit of cytochrome bc1 complex (Ubiquinol-cytochrome c reductase), transmembrane anchor"/>
    <property type="match status" value="1"/>
</dbReference>
<dbReference type="GO" id="GO:0005743">
    <property type="term" value="C:mitochondrial inner membrane"/>
    <property type="evidence" value="ECO:0007669"/>
    <property type="project" value="UniProtKB-SubCell"/>
</dbReference>
<keyword evidence="5 16" id="KW-0349">Heme</keyword>
<dbReference type="PRINTS" id="PR00603">
    <property type="entry name" value="CYTOCHROMEC1"/>
</dbReference>
<dbReference type="Gene3D" id="1.20.5.100">
    <property type="entry name" value="Cytochrome c1, transmembrane anchor, C-terminal"/>
    <property type="match status" value="1"/>
</dbReference>
<accession>A0A2H9TLF1</accession>
<protein>
    <recommendedName>
        <fullName evidence="3">quinol--cytochrome-c reductase</fullName>
        <ecNumber evidence="3">7.1.1.8</ecNumber>
    </recommendedName>
</protein>
<dbReference type="AlphaFoldDB" id="A0A2H9TLF1"/>
<dbReference type="Proteomes" id="UP000240830">
    <property type="component" value="Unassembled WGS sequence"/>
</dbReference>
<dbReference type="OrthoDB" id="5925at2759"/>
<comment type="subcellular location">
    <subcellularLocation>
        <location evidence="1">Mitochondrion inner membrane</location>
    </subcellularLocation>
</comment>
<comment type="cofactor">
    <cofactor evidence="16">
        <name>heme c</name>
        <dbReference type="ChEBI" id="CHEBI:61717"/>
    </cofactor>
    <text evidence="16">Binds 1 heme c group covalently per subunit.</text>
</comment>
<keyword evidence="19" id="KW-1185">Reference proteome</keyword>
<dbReference type="InterPro" id="IPR036909">
    <property type="entry name" value="Cyt_c-like_dom_sf"/>
</dbReference>
<organism evidence="18 19">
    <name type="scientific">Paramicrosporidium saccamoebae</name>
    <dbReference type="NCBI Taxonomy" id="1246581"/>
    <lineage>
        <taxon>Eukaryota</taxon>
        <taxon>Fungi</taxon>
        <taxon>Fungi incertae sedis</taxon>
        <taxon>Cryptomycota</taxon>
        <taxon>Cryptomycota incertae sedis</taxon>
        <taxon>Paramicrosporidium</taxon>
    </lineage>
</organism>
<evidence type="ECO:0000256" key="9">
    <source>
        <dbReference type="ARBA" id="ARBA00022792"/>
    </source>
</evidence>
<dbReference type="EMBL" id="MTSL01000113">
    <property type="protein sequence ID" value="PJF18598.1"/>
    <property type="molecule type" value="Genomic_DNA"/>
</dbReference>
<dbReference type="FunFam" id="1.10.760.10:FF:000002">
    <property type="entry name" value="Cytochrome c1, heme protein"/>
    <property type="match status" value="1"/>
</dbReference>
<dbReference type="GO" id="GO:0008121">
    <property type="term" value="F:quinol-cytochrome-c reductase activity"/>
    <property type="evidence" value="ECO:0007669"/>
    <property type="project" value="UniProtKB-EC"/>
</dbReference>
<dbReference type="InterPro" id="IPR002326">
    <property type="entry name" value="Cyt_c1"/>
</dbReference>
<dbReference type="PANTHER" id="PTHR10266:SF3">
    <property type="entry name" value="CYTOCHROME C1, HEME PROTEIN, MITOCHONDRIAL"/>
    <property type="match status" value="1"/>
</dbReference>
<dbReference type="Pfam" id="PF02167">
    <property type="entry name" value="Cytochrom_C1"/>
    <property type="match status" value="1"/>
</dbReference>
<dbReference type="GO" id="GO:0006122">
    <property type="term" value="P:mitochondrial electron transport, ubiquinol to cytochrome c"/>
    <property type="evidence" value="ECO:0007669"/>
    <property type="project" value="EnsemblFungi"/>
</dbReference>
<keyword evidence="11" id="KW-1133">Transmembrane helix</keyword>
<keyword evidence="8 16" id="KW-0479">Metal-binding</keyword>
<evidence type="ECO:0000256" key="3">
    <source>
        <dbReference type="ARBA" id="ARBA00012951"/>
    </source>
</evidence>
<evidence type="ECO:0000256" key="13">
    <source>
        <dbReference type="ARBA" id="ARBA00023128"/>
    </source>
</evidence>
<keyword evidence="14" id="KW-0472">Membrane</keyword>
<dbReference type="GO" id="GO:0046872">
    <property type="term" value="F:metal ion binding"/>
    <property type="evidence" value="ECO:0007669"/>
    <property type="project" value="UniProtKB-KW"/>
</dbReference>
<keyword evidence="13" id="KW-0496">Mitochondrion</keyword>
<dbReference type="EC" id="7.1.1.8" evidence="3"/>
<feature type="domain" description="Cytochrome c" evidence="17">
    <location>
        <begin position="50"/>
        <end position="156"/>
    </location>
</feature>
<evidence type="ECO:0000256" key="5">
    <source>
        <dbReference type="ARBA" id="ARBA00022617"/>
    </source>
</evidence>
<comment type="similarity">
    <text evidence="2">Belongs to the cytochrome c family.</text>
</comment>
<evidence type="ECO:0000256" key="1">
    <source>
        <dbReference type="ARBA" id="ARBA00004273"/>
    </source>
</evidence>
<evidence type="ECO:0000256" key="12">
    <source>
        <dbReference type="ARBA" id="ARBA00023004"/>
    </source>
</evidence>
<keyword evidence="4" id="KW-0813">Transport</keyword>
<dbReference type="Gene3D" id="1.10.760.10">
    <property type="entry name" value="Cytochrome c-like domain"/>
    <property type="match status" value="1"/>
</dbReference>
<comment type="caution">
    <text evidence="18">The sequence shown here is derived from an EMBL/GenBank/DDBJ whole genome shotgun (WGS) entry which is preliminary data.</text>
</comment>
<name>A0A2H9TLF1_9FUNG</name>
<dbReference type="STRING" id="1246581.A0A2H9TLF1"/>
<evidence type="ECO:0000256" key="11">
    <source>
        <dbReference type="ARBA" id="ARBA00022989"/>
    </source>
</evidence>
<evidence type="ECO:0000259" key="17">
    <source>
        <dbReference type="PROSITE" id="PS51007"/>
    </source>
</evidence>
<dbReference type="PROSITE" id="PS51007">
    <property type="entry name" value="CYTC"/>
    <property type="match status" value="1"/>
</dbReference>
<feature type="binding site" description="covalent" evidence="16">
    <location>
        <position position="67"/>
    </location>
    <ligand>
        <name>heme c</name>
        <dbReference type="ChEBI" id="CHEBI:61717"/>
    </ligand>
</feature>
<dbReference type="PANTHER" id="PTHR10266">
    <property type="entry name" value="CYTOCHROME C1"/>
    <property type="match status" value="1"/>
</dbReference>
<evidence type="ECO:0000256" key="2">
    <source>
        <dbReference type="ARBA" id="ARBA00006488"/>
    </source>
</evidence>